<dbReference type="PANTHER" id="PTHR10151">
    <property type="entry name" value="ECTONUCLEOTIDE PYROPHOSPHATASE/PHOSPHODIESTERASE"/>
    <property type="match status" value="1"/>
</dbReference>
<dbReference type="Gene3D" id="3.40.720.10">
    <property type="entry name" value="Alkaline Phosphatase, subunit A"/>
    <property type="match status" value="1"/>
</dbReference>
<feature type="transmembrane region" description="Helical" evidence="1">
    <location>
        <begin position="420"/>
        <end position="440"/>
    </location>
</feature>
<dbReference type="Gene3D" id="3.30.1360.180">
    <property type="match status" value="1"/>
</dbReference>
<dbReference type="PANTHER" id="PTHR10151:SF120">
    <property type="entry name" value="BIS(5'-ADENOSYL)-TRIPHOSPHATASE"/>
    <property type="match status" value="1"/>
</dbReference>
<evidence type="ECO:0008006" key="3">
    <source>
        <dbReference type="Google" id="ProtNLM"/>
    </source>
</evidence>
<dbReference type="EMBL" id="KQ417216">
    <property type="protein sequence ID" value="KOF93184.1"/>
    <property type="molecule type" value="Genomic_DNA"/>
</dbReference>
<dbReference type="InterPro" id="IPR017850">
    <property type="entry name" value="Alkaline_phosphatase_core_sf"/>
</dbReference>
<dbReference type="Pfam" id="PF01663">
    <property type="entry name" value="Phosphodiest"/>
    <property type="match status" value="1"/>
</dbReference>
<keyword evidence="1" id="KW-0812">Transmembrane</keyword>
<protein>
    <recommendedName>
        <fullName evidence="3">AP3A hydrolase</fullName>
    </recommendedName>
</protein>
<dbReference type="OMA" id="DEYVSRD"/>
<keyword evidence="1" id="KW-1133">Transmembrane helix</keyword>
<proteinExistence type="predicted"/>
<reference evidence="2" key="1">
    <citation type="submission" date="2015-07" db="EMBL/GenBank/DDBJ databases">
        <title>MeaNS - Measles Nucleotide Surveillance Program.</title>
        <authorList>
            <person name="Tran T."/>
            <person name="Druce J."/>
        </authorList>
    </citation>
    <scope>NUCLEOTIDE SEQUENCE</scope>
    <source>
        <strain evidence="2">UCB-OBI-ISO-001</strain>
        <tissue evidence="2">Gonad</tissue>
    </source>
</reference>
<name>A0A0L8HVG7_OCTBM</name>
<evidence type="ECO:0000256" key="1">
    <source>
        <dbReference type="SAM" id="Phobius"/>
    </source>
</evidence>
<feature type="transmembrane region" description="Helical" evidence="1">
    <location>
        <begin position="7"/>
        <end position="28"/>
    </location>
</feature>
<dbReference type="OrthoDB" id="415411at2759"/>
<gene>
    <name evidence="2" type="ORF">OCBIM_22004956mg</name>
</gene>
<dbReference type="AlphaFoldDB" id="A0A0L8HVG7"/>
<dbReference type="InterPro" id="IPR002591">
    <property type="entry name" value="Phosphodiest/P_Trfase"/>
</dbReference>
<dbReference type="SUPFAM" id="SSF53649">
    <property type="entry name" value="Alkaline phosphatase-like"/>
    <property type="match status" value="1"/>
</dbReference>
<keyword evidence="1" id="KW-0472">Membrane</keyword>
<sequence>MSLCIYSIVYIIIPFLYCFPIILADLTFPNLLLVSFDGFRWDYMTHSNATLNNFKWFIENGVSARRGLQNAFITKTFPNHITLVTGMYEESHGIVGNIMYDPLYNDTFYGSIDQIRDPKWMDDGGEPIWVTNQKQNTKARSGCVYWVGDGASIKGFKPYRYLEFNKNHLLNFTSRIDKIIEWFTDPSYPINLGLLYFEEPDHTGHLFGPDSPEIDKQLTVLNNDLGYLIRRLNNTGLLPKTNVIITSDHGMAFTPADKIINLDLYITPSKYQIFQRNPIGNILPNKDVPIEQFVKNLSSVSHLHVFLKEDIPESAHYKHNRRIQPLLLVPDEGYTLNSSHYSYHRQGEHGYNNSLLDMHPIFMASGPSLKKNFSVDMFENVDLYPLMCTLLGLKPSPNNGSMKTVQAFLIPKYSSSFTTFITYILILSLTATLVGIYTVASCRQQRMKHKHMSFYTSGIKFLVASSVHPTQTSLLSDSDDDVIP</sequence>
<organism evidence="2">
    <name type="scientific">Octopus bimaculoides</name>
    <name type="common">California two-spotted octopus</name>
    <dbReference type="NCBI Taxonomy" id="37653"/>
    <lineage>
        <taxon>Eukaryota</taxon>
        <taxon>Metazoa</taxon>
        <taxon>Spiralia</taxon>
        <taxon>Lophotrochozoa</taxon>
        <taxon>Mollusca</taxon>
        <taxon>Cephalopoda</taxon>
        <taxon>Coleoidea</taxon>
        <taxon>Octopodiformes</taxon>
        <taxon>Octopoda</taxon>
        <taxon>Incirrata</taxon>
        <taxon>Octopodidae</taxon>
        <taxon>Octopus</taxon>
    </lineage>
</organism>
<evidence type="ECO:0000313" key="2">
    <source>
        <dbReference type="EMBL" id="KOF93184.1"/>
    </source>
</evidence>
<dbReference type="CDD" id="cd16018">
    <property type="entry name" value="Enpp"/>
    <property type="match status" value="1"/>
</dbReference>
<accession>A0A0L8HVG7</accession>
<dbReference type="KEGG" id="obi:106868361"/>
<dbReference type="GO" id="GO:0016787">
    <property type="term" value="F:hydrolase activity"/>
    <property type="evidence" value="ECO:0007669"/>
    <property type="project" value="UniProtKB-ARBA"/>
</dbReference>